<name>A0A929MYF2_9ACTO</name>
<gene>
    <name evidence="3" type="ORF">HXK03_03030</name>
</gene>
<reference evidence="3" key="1">
    <citation type="submission" date="2020-04" db="EMBL/GenBank/DDBJ databases">
        <title>Deep metagenomics examines the oral microbiome during advanced dental caries in children, revealing novel taxa and co-occurrences with host molecules.</title>
        <authorList>
            <person name="Baker J.L."/>
            <person name="Morton J.T."/>
            <person name="Dinis M."/>
            <person name="Alvarez R."/>
            <person name="Tran N.C."/>
            <person name="Knight R."/>
            <person name="Edlund A."/>
        </authorList>
    </citation>
    <scope>NUCLEOTIDE SEQUENCE</scope>
    <source>
        <strain evidence="3">JCVI_32_bin.64</strain>
    </source>
</reference>
<protein>
    <submittedName>
        <fullName evidence="3">SDR family oxidoreductase</fullName>
    </submittedName>
</protein>
<dbReference type="PANTHER" id="PTHR43669:SF6">
    <property type="entry name" value="DECAPRENYLPHOSPHORYL-2-KETO-BETA-D-ERYTHRO-PENTOSE REDUCTASE"/>
    <property type="match status" value="1"/>
</dbReference>
<dbReference type="PRINTS" id="PR00081">
    <property type="entry name" value="GDHRDH"/>
</dbReference>
<evidence type="ECO:0000256" key="1">
    <source>
        <dbReference type="ARBA" id="ARBA00006484"/>
    </source>
</evidence>
<accession>A0A929MYF2</accession>
<evidence type="ECO:0000256" key="2">
    <source>
        <dbReference type="ARBA" id="ARBA00023002"/>
    </source>
</evidence>
<dbReference type="InterPro" id="IPR002347">
    <property type="entry name" value="SDR_fam"/>
</dbReference>
<comment type="caution">
    <text evidence="3">The sequence shown here is derived from an EMBL/GenBank/DDBJ whole genome shotgun (WGS) entry which is preliminary data.</text>
</comment>
<dbReference type="CDD" id="cd05233">
    <property type="entry name" value="SDR_c"/>
    <property type="match status" value="1"/>
</dbReference>
<proteinExistence type="inferred from homology"/>
<dbReference type="Gene3D" id="3.40.50.720">
    <property type="entry name" value="NAD(P)-binding Rossmann-like Domain"/>
    <property type="match status" value="1"/>
</dbReference>
<organism evidence="3 4">
    <name type="scientific">Schaalia georgiae</name>
    <dbReference type="NCBI Taxonomy" id="52768"/>
    <lineage>
        <taxon>Bacteria</taxon>
        <taxon>Bacillati</taxon>
        <taxon>Actinomycetota</taxon>
        <taxon>Actinomycetes</taxon>
        <taxon>Actinomycetales</taxon>
        <taxon>Actinomycetaceae</taxon>
        <taxon>Schaalia</taxon>
    </lineage>
</organism>
<dbReference type="Pfam" id="PF00106">
    <property type="entry name" value="adh_short"/>
    <property type="match status" value="1"/>
</dbReference>
<dbReference type="GO" id="GO:0016491">
    <property type="term" value="F:oxidoreductase activity"/>
    <property type="evidence" value="ECO:0007669"/>
    <property type="project" value="UniProtKB-KW"/>
</dbReference>
<evidence type="ECO:0000313" key="4">
    <source>
        <dbReference type="Proteomes" id="UP000718630"/>
    </source>
</evidence>
<dbReference type="Proteomes" id="UP000718630">
    <property type="component" value="Unassembled WGS sequence"/>
</dbReference>
<evidence type="ECO:0000313" key="3">
    <source>
        <dbReference type="EMBL" id="MBF0939836.1"/>
    </source>
</evidence>
<dbReference type="EMBL" id="JABZFZ010000107">
    <property type="protein sequence ID" value="MBF0939836.1"/>
    <property type="molecule type" value="Genomic_DNA"/>
</dbReference>
<dbReference type="InterPro" id="IPR036291">
    <property type="entry name" value="NAD(P)-bd_dom_sf"/>
</dbReference>
<dbReference type="SUPFAM" id="SSF51735">
    <property type="entry name" value="NAD(P)-binding Rossmann-fold domains"/>
    <property type="match status" value="1"/>
</dbReference>
<dbReference type="PANTHER" id="PTHR43669">
    <property type="entry name" value="5-KETO-D-GLUCONATE 5-REDUCTASE"/>
    <property type="match status" value="1"/>
</dbReference>
<comment type="similarity">
    <text evidence="1">Belongs to the short-chain dehydrogenases/reductases (SDR) family.</text>
</comment>
<sequence length="235" mass="24796">MSKRTIVIAGGAHGIGLAVARAAAAQGDEAVIVDRVPPSGTVDARFVRVDLSSARQVEEALGSLAKSEDRIDALVVAAGRAANGALGDRPAHEWSEHLSNDVLSVVVPTRVMLPALIQTGRDYGVADIVVIGSIAGDTAFKNAVVYGAGSAARNSFGEQLRVELRHENVRVRSIHLGYVRTRAIEAIKPTVLESPFADTPLTPEDVSAVIMHELDQPAHVSTHDIVLVPTLQGWA</sequence>
<keyword evidence="2" id="KW-0560">Oxidoreductase</keyword>
<dbReference type="AlphaFoldDB" id="A0A929MYF2"/>